<evidence type="ECO:0000256" key="4">
    <source>
        <dbReference type="ARBA" id="ARBA00022475"/>
    </source>
</evidence>
<dbReference type="GO" id="GO:0015891">
    <property type="term" value="P:siderophore transport"/>
    <property type="evidence" value="ECO:0007669"/>
    <property type="project" value="InterPro"/>
</dbReference>
<comment type="subcellular location">
    <subcellularLocation>
        <location evidence="1 10">Cell inner membrane</location>
        <topology evidence="1 10">Single-pass membrane protein</topology>
        <orientation evidence="1 10">Periplasmic side</orientation>
    </subcellularLocation>
</comment>
<dbReference type="InterPro" id="IPR006260">
    <property type="entry name" value="TonB/TolA_C"/>
</dbReference>
<dbReference type="PANTHER" id="PTHR33446:SF14">
    <property type="entry name" value="PROTEIN TONB"/>
    <property type="match status" value="1"/>
</dbReference>
<dbReference type="AlphaFoldDB" id="A0AAE9Z398"/>
<dbReference type="GO" id="GO:0005886">
    <property type="term" value="C:plasma membrane"/>
    <property type="evidence" value="ECO:0007669"/>
    <property type="project" value="UniProtKB-SubCell"/>
</dbReference>
<evidence type="ECO:0000256" key="8">
    <source>
        <dbReference type="ARBA" id="ARBA00022989"/>
    </source>
</evidence>
<dbReference type="GO" id="GO:0015031">
    <property type="term" value="P:protein transport"/>
    <property type="evidence" value="ECO:0007669"/>
    <property type="project" value="UniProtKB-UniRule"/>
</dbReference>
<dbReference type="RefSeq" id="WP_044839841.1">
    <property type="nucleotide sequence ID" value="NZ_CP059733.1"/>
</dbReference>
<dbReference type="InterPro" id="IPR003538">
    <property type="entry name" value="TonB"/>
</dbReference>
<evidence type="ECO:0000256" key="10">
    <source>
        <dbReference type="RuleBase" id="RU362123"/>
    </source>
</evidence>
<dbReference type="SUPFAM" id="SSF74653">
    <property type="entry name" value="TolA/TonB C-terminal domain"/>
    <property type="match status" value="1"/>
</dbReference>
<keyword evidence="8" id="KW-1133">Transmembrane helix</keyword>
<evidence type="ECO:0000256" key="5">
    <source>
        <dbReference type="ARBA" id="ARBA00022519"/>
    </source>
</evidence>
<dbReference type="GO" id="GO:0055085">
    <property type="term" value="P:transmembrane transport"/>
    <property type="evidence" value="ECO:0007669"/>
    <property type="project" value="InterPro"/>
</dbReference>
<dbReference type="EMBL" id="CP059733">
    <property type="protein sequence ID" value="WDE05254.1"/>
    <property type="molecule type" value="Genomic_DNA"/>
</dbReference>
<dbReference type="InterPro" id="IPR051045">
    <property type="entry name" value="TonB-dependent_transducer"/>
</dbReference>
<evidence type="ECO:0000256" key="1">
    <source>
        <dbReference type="ARBA" id="ARBA00004383"/>
    </source>
</evidence>
<sequence length="199" mass="21659">MKKIIALMSVASVITTALFAFMAFLVRNDQLAPVEEEPLPVIEVAQTPEDSKVETKPKPVLQPPVPPTPMPRSNMAPDQVSMDASFDYQPAAIDLGGNAALTVFSGTPDSNARPVVQMPPKYPTEALSKGIEGWVLLAFDINAVGGVENVKVLDAKPKRVFDKAAKQALRKWKYRAKLVDGTAVIQKNLTVQLDFNMET</sequence>
<dbReference type="InterPro" id="IPR037682">
    <property type="entry name" value="TonB_C"/>
</dbReference>
<evidence type="ECO:0000313" key="13">
    <source>
        <dbReference type="EMBL" id="WDE05254.1"/>
    </source>
</evidence>
<feature type="domain" description="TonB C-terminal" evidence="12">
    <location>
        <begin position="107"/>
        <end position="199"/>
    </location>
</feature>
<comment type="function">
    <text evidence="10">Interacts with outer membrane receptor proteins that carry out high-affinity binding and energy dependent uptake into the periplasmic space of specific substrates. It could act to transduce energy from the cytoplasmic membrane to specific energy-requiring processes in the outer membrane, resulting in the release into the periplasm of ligands bound by these outer membrane proteins.</text>
</comment>
<dbReference type="KEGG" id="tvd:SG34_028860"/>
<keyword evidence="5 10" id="KW-0997">Cell inner membrane</keyword>
<keyword evidence="10" id="KW-0735">Signal-anchor</keyword>
<evidence type="ECO:0000256" key="11">
    <source>
        <dbReference type="SAM" id="MobiDB-lite"/>
    </source>
</evidence>
<keyword evidence="14" id="KW-1185">Reference proteome</keyword>
<dbReference type="Proteomes" id="UP000032352">
    <property type="component" value="Chromosome"/>
</dbReference>
<evidence type="ECO:0000259" key="12">
    <source>
        <dbReference type="PROSITE" id="PS52015"/>
    </source>
</evidence>
<evidence type="ECO:0000256" key="9">
    <source>
        <dbReference type="ARBA" id="ARBA00023136"/>
    </source>
</evidence>
<evidence type="ECO:0000313" key="14">
    <source>
        <dbReference type="Proteomes" id="UP000032352"/>
    </source>
</evidence>
<evidence type="ECO:0000256" key="3">
    <source>
        <dbReference type="ARBA" id="ARBA00022448"/>
    </source>
</evidence>
<comment type="similarity">
    <text evidence="2 10">Belongs to the TonB family.</text>
</comment>
<dbReference type="Pfam" id="PF03544">
    <property type="entry name" value="TonB_C"/>
    <property type="match status" value="1"/>
</dbReference>
<keyword evidence="3 10" id="KW-0813">Transport</keyword>
<organism evidence="13 14">
    <name type="scientific">Thalassomonas viridans</name>
    <dbReference type="NCBI Taxonomy" id="137584"/>
    <lineage>
        <taxon>Bacteria</taxon>
        <taxon>Pseudomonadati</taxon>
        <taxon>Pseudomonadota</taxon>
        <taxon>Gammaproteobacteria</taxon>
        <taxon>Alteromonadales</taxon>
        <taxon>Colwelliaceae</taxon>
        <taxon>Thalassomonas</taxon>
    </lineage>
</organism>
<dbReference type="NCBIfam" id="TIGR01352">
    <property type="entry name" value="tonB_Cterm"/>
    <property type="match status" value="1"/>
</dbReference>
<feature type="region of interest" description="Disordered" evidence="11">
    <location>
        <begin position="46"/>
        <end position="70"/>
    </location>
</feature>
<evidence type="ECO:0000256" key="6">
    <source>
        <dbReference type="ARBA" id="ARBA00022692"/>
    </source>
</evidence>
<keyword evidence="4 10" id="KW-1003">Cell membrane</keyword>
<gene>
    <name evidence="13" type="ORF">SG34_028860</name>
</gene>
<dbReference type="GO" id="GO:0031992">
    <property type="term" value="F:energy transducer activity"/>
    <property type="evidence" value="ECO:0007669"/>
    <property type="project" value="InterPro"/>
</dbReference>
<protein>
    <recommendedName>
        <fullName evidence="10">Protein TonB</fullName>
    </recommendedName>
</protein>
<name>A0AAE9Z398_9GAMM</name>
<reference evidence="13 14" key="1">
    <citation type="journal article" date="2015" name="Genome Announc.">
        <title>Draft Genome Sequences of Marine Isolates of Thalassomonas viridans and Thalassomonas actiniarum.</title>
        <authorList>
            <person name="Olonade I."/>
            <person name="van Zyl L.J."/>
            <person name="Trindade M."/>
        </authorList>
    </citation>
    <scope>NUCLEOTIDE SEQUENCE [LARGE SCALE GENOMIC DNA]</scope>
    <source>
        <strain evidence="13 14">XOM25</strain>
    </source>
</reference>
<dbReference type="PRINTS" id="PR01374">
    <property type="entry name" value="TONBPROTEIN"/>
</dbReference>
<keyword evidence="7 10" id="KW-0653">Protein transport</keyword>
<keyword evidence="9" id="KW-0472">Membrane</keyword>
<keyword evidence="6" id="KW-0812">Transmembrane</keyword>
<accession>A0AAE9Z398</accession>
<evidence type="ECO:0000256" key="7">
    <source>
        <dbReference type="ARBA" id="ARBA00022927"/>
    </source>
</evidence>
<dbReference type="PROSITE" id="PS52015">
    <property type="entry name" value="TONB_CTD"/>
    <property type="match status" value="1"/>
</dbReference>
<reference evidence="13 14" key="2">
    <citation type="journal article" date="2022" name="Mar. Drugs">
        <title>Bioassay-Guided Fractionation Leads to the Detection of Cholic Acid Generated by the Rare Thalassomonas sp.</title>
        <authorList>
            <person name="Pheiffer F."/>
            <person name="Schneider Y.K."/>
            <person name="Hansen E.H."/>
            <person name="Andersen J.H."/>
            <person name="Isaksson J."/>
            <person name="Busche T."/>
            <person name="R C."/>
            <person name="Kalinowski J."/>
            <person name="Zyl L.V."/>
            <person name="Trindade M."/>
        </authorList>
    </citation>
    <scope>NUCLEOTIDE SEQUENCE [LARGE SCALE GENOMIC DNA]</scope>
    <source>
        <strain evidence="13 14">XOM25</strain>
    </source>
</reference>
<dbReference type="PANTHER" id="PTHR33446">
    <property type="entry name" value="PROTEIN TONB-RELATED"/>
    <property type="match status" value="1"/>
</dbReference>
<dbReference type="GO" id="GO:0030288">
    <property type="term" value="C:outer membrane-bounded periplasmic space"/>
    <property type="evidence" value="ECO:0007669"/>
    <property type="project" value="InterPro"/>
</dbReference>
<dbReference type="Gene3D" id="3.30.1150.10">
    <property type="match status" value="1"/>
</dbReference>
<feature type="compositionally biased region" description="Pro residues" evidence="11">
    <location>
        <begin position="60"/>
        <end position="70"/>
    </location>
</feature>
<proteinExistence type="inferred from homology"/>
<evidence type="ECO:0000256" key="2">
    <source>
        <dbReference type="ARBA" id="ARBA00006555"/>
    </source>
</evidence>